<name>A0A6C0DCH8_9ZZZZ</name>
<proteinExistence type="predicted"/>
<keyword evidence="3 5" id="KW-1133">Transmembrane helix</keyword>
<keyword evidence="2 5" id="KW-0812">Transmembrane</keyword>
<feature type="transmembrane region" description="Helical" evidence="5">
    <location>
        <begin position="161"/>
        <end position="181"/>
    </location>
</feature>
<comment type="subcellular location">
    <subcellularLocation>
        <location evidence="1">Membrane</location>
        <topology evidence="1">Multi-pass membrane protein</topology>
    </subcellularLocation>
</comment>
<dbReference type="AlphaFoldDB" id="A0A6C0DCH8"/>
<feature type="transmembrane region" description="Helical" evidence="5">
    <location>
        <begin position="15"/>
        <end position="38"/>
    </location>
</feature>
<feature type="transmembrane region" description="Helical" evidence="5">
    <location>
        <begin position="45"/>
        <end position="62"/>
    </location>
</feature>
<evidence type="ECO:0000256" key="4">
    <source>
        <dbReference type="ARBA" id="ARBA00023136"/>
    </source>
</evidence>
<organism evidence="6">
    <name type="scientific">viral metagenome</name>
    <dbReference type="NCBI Taxonomy" id="1070528"/>
    <lineage>
        <taxon>unclassified sequences</taxon>
        <taxon>metagenomes</taxon>
        <taxon>organismal metagenomes</taxon>
    </lineage>
</organism>
<keyword evidence="4 5" id="KW-0472">Membrane</keyword>
<dbReference type="Pfam" id="PF01027">
    <property type="entry name" value="Bax1-I"/>
    <property type="match status" value="1"/>
</dbReference>
<sequence length="221" mass="25209">MTEIGPCKYFISKTFAHMVGGLTITTLSASHPIIYNVISQHLSPIILFILWLIVILFVFYVLQNMPANTPLKYFVAAIAFFLVGQLSANTYTRLENDDLLYRVFFLTTGVFIALTSVGLYDNQNYLSLQPYLFAVLIGLILAEIVLYIIDVFKPFQKKMFLSIHTIFTFIFVGIFSLYAVVNMQVLKDNAARCQTDPDFINESLSLFFTYINLFQNIGNLQ</sequence>
<feature type="transmembrane region" description="Helical" evidence="5">
    <location>
        <begin position="74"/>
        <end position="92"/>
    </location>
</feature>
<protein>
    <submittedName>
        <fullName evidence="6">Uncharacterized protein</fullName>
    </submittedName>
</protein>
<evidence type="ECO:0000256" key="5">
    <source>
        <dbReference type="SAM" id="Phobius"/>
    </source>
</evidence>
<feature type="transmembrane region" description="Helical" evidence="5">
    <location>
        <begin position="99"/>
        <end position="119"/>
    </location>
</feature>
<reference evidence="6" key="1">
    <citation type="journal article" date="2020" name="Nature">
        <title>Giant virus diversity and host interactions through global metagenomics.</title>
        <authorList>
            <person name="Schulz F."/>
            <person name="Roux S."/>
            <person name="Paez-Espino D."/>
            <person name="Jungbluth S."/>
            <person name="Walsh D.A."/>
            <person name="Denef V.J."/>
            <person name="McMahon K.D."/>
            <person name="Konstantinidis K.T."/>
            <person name="Eloe-Fadrosh E.A."/>
            <person name="Kyrpides N.C."/>
            <person name="Woyke T."/>
        </authorList>
    </citation>
    <scope>NUCLEOTIDE SEQUENCE</scope>
    <source>
        <strain evidence="6">GVMAG-M-3300023174-137</strain>
    </source>
</reference>
<dbReference type="GO" id="GO:0016020">
    <property type="term" value="C:membrane"/>
    <property type="evidence" value="ECO:0007669"/>
    <property type="project" value="UniProtKB-SubCell"/>
</dbReference>
<dbReference type="InterPro" id="IPR006214">
    <property type="entry name" value="Bax_inhibitor_1-related"/>
</dbReference>
<evidence type="ECO:0000256" key="3">
    <source>
        <dbReference type="ARBA" id="ARBA00022989"/>
    </source>
</evidence>
<evidence type="ECO:0000313" key="6">
    <source>
        <dbReference type="EMBL" id="QHT14207.1"/>
    </source>
</evidence>
<dbReference type="EMBL" id="MN739580">
    <property type="protein sequence ID" value="QHT14207.1"/>
    <property type="molecule type" value="Genomic_DNA"/>
</dbReference>
<evidence type="ECO:0000256" key="1">
    <source>
        <dbReference type="ARBA" id="ARBA00004141"/>
    </source>
</evidence>
<feature type="transmembrane region" description="Helical" evidence="5">
    <location>
        <begin position="131"/>
        <end position="149"/>
    </location>
</feature>
<accession>A0A6C0DCH8</accession>
<evidence type="ECO:0000256" key="2">
    <source>
        <dbReference type="ARBA" id="ARBA00022692"/>
    </source>
</evidence>